<evidence type="ECO:0000313" key="2">
    <source>
        <dbReference type="Proteomes" id="UP000276133"/>
    </source>
</evidence>
<evidence type="ECO:0000313" key="1">
    <source>
        <dbReference type="EMBL" id="RMZ94211.1"/>
    </source>
</evidence>
<keyword evidence="2" id="KW-1185">Reference proteome</keyword>
<organism evidence="1 2">
    <name type="scientific">Brachionus plicatilis</name>
    <name type="common">Marine rotifer</name>
    <name type="synonym">Brachionus muelleri</name>
    <dbReference type="NCBI Taxonomy" id="10195"/>
    <lineage>
        <taxon>Eukaryota</taxon>
        <taxon>Metazoa</taxon>
        <taxon>Spiralia</taxon>
        <taxon>Gnathifera</taxon>
        <taxon>Rotifera</taxon>
        <taxon>Eurotatoria</taxon>
        <taxon>Monogononta</taxon>
        <taxon>Pseudotrocha</taxon>
        <taxon>Ploima</taxon>
        <taxon>Brachionidae</taxon>
        <taxon>Brachionus</taxon>
    </lineage>
</organism>
<name>A0A3M7P526_BRAPC</name>
<gene>
    <name evidence="1" type="ORF">BpHYR1_028350</name>
</gene>
<sequence>MNRKTKILKIESSKKNKSNNMHRYSCKFLILKDQNNVLNHNVIKNSETSPKKRSGFGLDLRLNKIEKTPELLFGTIETCSIYCRVFHSQFIVGKKYVSVASIYRTCFDPSEL</sequence>
<protein>
    <submittedName>
        <fullName evidence="1">Uncharacterized protein</fullName>
    </submittedName>
</protein>
<dbReference type="Proteomes" id="UP000276133">
    <property type="component" value="Unassembled WGS sequence"/>
</dbReference>
<comment type="caution">
    <text evidence="1">The sequence shown here is derived from an EMBL/GenBank/DDBJ whole genome shotgun (WGS) entry which is preliminary data.</text>
</comment>
<accession>A0A3M7P526</accession>
<reference evidence="1 2" key="1">
    <citation type="journal article" date="2018" name="Sci. Rep.">
        <title>Genomic signatures of local adaptation to the degree of environmental predictability in rotifers.</title>
        <authorList>
            <person name="Franch-Gras L."/>
            <person name="Hahn C."/>
            <person name="Garcia-Roger E.M."/>
            <person name="Carmona M.J."/>
            <person name="Serra M."/>
            <person name="Gomez A."/>
        </authorList>
    </citation>
    <scope>NUCLEOTIDE SEQUENCE [LARGE SCALE GENOMIC DNA]</scope>
    <source>
        <strain evidence="1">HYR1</strain>
    </source>
</reference>
<proteinExistence type="predicted"/>
<dbReference type="AlphaFoldDB" id="A0A3M7P526"/>
<dbReference type="EMBL" id="REGN01013219">
    <property type="protein sequence ID" value="RMZ94211.1"/>
    <property type="molecule type" value="Genomic_DNA"/>
</dbReference>